<keyword evidence="3" id="KW-1185">Reference proteome</keyword>
<dbReference type="EMBL" id="CAJPVJ010020783">
    <property type="protein sequence ID" value="CAG2177747.1"/>
    <property type="molecule type" value="Genomic_DNA"/>
</dbReference>
<dbReference type="InterPro" id="IPR036865">
    <property type="entry name" value="CRAL-TRIO_dom_sf"/>
</dbReference>
<protein>
    <recommendedName>
        <fullName evidence="1">CRAL-TRIO domain-containing protein</fullName>
    </recommendedName>
</protein>
<feature type="non-terminal residue" evidence="2">
    <location>
        <position position="1"/>
    </location>
</feature>
<dbReference type="SUPFAM" id="SSF52087">
    <property type="entry name" value="CRAL/TRIO domain"/>
    <property type="match status" value="1"/>
</dbReference>
<dbReference type="EMBL" id="OC935608">
    <property type="protein sequence ID" value="CAD7660609.1"/>
    <property type="molecule type" value="Genomic_DNA"/>
</dbReference>
<dbReference type="PANTHER" id="PTHR46384:SF1">
    <property type="entry name" value="MOTILE SPERM DOMAIN-CONTAINING PROTEIN 2"/>
    <property type="match status" value="1"/>
</dbReference>
<proteinExistence type="predicted"/>
<dbReference type="InterPro" id="IPR001251">
    <property type="entry name" value="CRAL-TRIO_dom"/>
</dbReference>
<dbReference type="OrthoDB" id="6483500at2759"/>
<gene>
    <name evidence="2" type="ORF">ONB1V03_LOCUS17175</name>
</gene>
<dbReference type="Pfam" id="PF00650">
    <property type="entry name" value="CRAL_TRIO"/>
    <property type="match status" value="1"/>
</dbReference>
<dbReference type="PANTHER" id="PTHR46384">
    <property type="entry name" value="MOTILE SPERM DOMAIN-CONTAINING PROTEIN 2"/>
    <property type="match status" value="1"/>
</dbReference>
<name>A0A7R9QWL0_9ACAR</name>
<dbReference type="GO" id="GO:0012505">
    <property type="term" value="C:endomembrane system"/>
    <property type="evidence" value="ECO:0007669"/>
    <property type="project" value="TreeGrafter"/>
</dbReference>
<dbReference type="InterPro" id="IPR053012">
    <property type="entry name" value="ER-organelle_contact"/>
</dbReference>
<accession>A0A7R9QWL0</accession>
<sequence>LSERTEANCPHLYDKRDVHKLLTCDWFVRRFLAWRPTTIDCAVKCVADAMKWRHALAINDCIIFKNDTYFPVEFYRLAACFSYLPDREGNNVLIIRLKNNRRDPILKAHFDELARKYFIYVCERIVSQHSHRGFAIIFDCHGASLSNVDLDFARFIISTLSNYYADY</sequence>
<organism evidence="2">
    <name type="scientific">Oppiella nova</name>
    <dbReference type="NCBI Taxonomy" id="334625"/>
    <lineage>
        <taxon>Eukaryota</taxon>
        <taxon>Metazoa</taxon>
        <taxon>Ecdysozoa</taxon>
        <taxon>Arthropoda</taxon>
        <taxon>Chelicerata</taxon>
        <taxon>Arachnida</taxon>
        <taxon>Acari</taxon>
        <taxon>Acariformes</taxon>
        <taxon>Sarcoptiformes</taxon>
        <taxon>Oribatida</taxon>
        <taxon>Brachypylina</taxon>
        <taxon>Oppioidea</taxon>
        <taxon>Oppiidae</taxon>
        <taxon>Oppiella</taxon>
    </lineage>
</organism>
<dbReference type="Proteomes" id="UP000728032">
    <property type="component" value="Unassembled WGS sequence"/>
</dbReference>
<dbReference type="AlphaFoldDB" id="A0A7R9QWL0"/>
<feature type="domain" description="CRAL-TRIO" evidence="1">
    <location>
        <begin position="85"/>
        <end position="165"/>
    </location>
</feature>
<reference evidence="2" key="1">
    <citation type="submission" date="2020-11" db="EMBL/GenBank/DDBJ databases">
        <authorList>
            <person name="Tran Van P."/>
        </authorList>
    </citation>
    <scope>NUCLEOTIDE SEQUENCE</scope>
</reference>
<evidence type="ECO:0000313" key="3">
    <source>
        <dbReference type="Proteomes" id="UP000728032"/>
    </source>
</evidence>
<dbReference type="Gene3D" id="3.40.525.10">
    <property type="entry name" value="CRAL-TRIO lipid binding domain"/>
    <property type="match status" value="1"/>
</dbReference>
<dbReference type="CDD" id="cd00170">
    <property type="entry name" value="SEC14"/>
    <property type="match status" value="1"/>
</dbReference>
<dbReference type="GO" id="GO:0140284">
    <property type="term" value="C:endoplasmic reticulum-endosome membrane contact site"/>
    <property type="evidence" value="ECO:0007669"/>
    <property type="project" value="TreeGrafter"/>
</dbReference>
<feature type="non-terminal residue" evidence="2">
    <location>
        <position position="167"/>
    </location>
</feature>
<evidence type="ECO:0000313" key="2">
    <source>
        <dbReference type="EMBL" id="CAD7660609.1"/>
    </source>
</evidence>
<evidence type="ECO:0000259" key="1">
    <source>
        <dbReference type="Pfam" id="PF00650"/>
    </source>
</evidence>